<dbReference type="Proteomes" id="UP001419268">
    <property type="component" value="Unassembled WGS sequence"/>
</dbReference>
<evidence type="ECO:0000256" key="1">
    <source>
        <dbReference type="ARBA" id="ARBA00004123"/>
    </source>
</evidence>
<dbReference type="GO" id="GO:0005634">
    <property type="term" value="C:nucleus"/>
    <property type="evidence" value="ECO:0007669"/>
    <property type="project" value="UniProtKB-SubCell"/>
</dbReference>
<evidence type="ECO:0000256" key="3">
    <source>
        <dbReference type="SAM" id="MobiDB-lite"/>
    </source>
</evidence>
<dbReference type="PANTHER" id="PTHR33172">
    <property type="entry name" value="OS08G0516900 PROTEIN"/>
    <property type="match status" value="1"/>
</dbReference>
<protein>
    <recommendedName>
        <fullName evidence="6">Oxidative stress 3</fullName>
    </recommendedName>
</protein>
<evidence type="ECO:0000313" key="5">
    <source>
        <dbReference type="Proteomes" id="UP001419268"/>
    </source>
</evidence>
<evidence type="ECO:0008006" key="6">
    <source>
        <dbReference type="Google" id="ProtNLM"/>
    </source>
</evidence>
<feature type="compositionally biased region" description="Polar residues" evidence="3">
    <location>
        <begin position="1"/>
        <end position="12"/>
    </location>
</feature>
<comment type="subcellular location">
    <subcellularLocation>
        <location evidence="1">Nucleus</location>
    </subcellularLocation>
</comment>
<keyword evidence="2" id="KW-0539">Nucleus</keyword>
<sequence>MGGSAFNNLQQNIKDHEEEYYDDDLGFSSSSSSDDDGSSSANSSSSDLVEDGTTTTTTTTSSSSSIADHDQLIANNKGGPLDEMSSLMHQLPFKRGLSKFYQGKSQSFTSLSNVRSLEDLAKPENPYNKRLKSCRSYGGFFISENQHQKQSKAFSRAIAKKSSSSSRLSSCSSLSAKRSHSFLGLNRPPIAPQKNSTATTLCNQQTPLFV</sequence>
<dbReference type="InterPro" id="IPR051992">
    <property type="entry name" value="OxStress_Response_Reg"/>
</dbReference>
<feature type="region of interest" description="Disordered" evidence="3">
    <location>
        <begin position="1"/>
        <end position="83"/>
    </location>
</feature>
<evidence type="ECO:0000313" key="4">
    <source>
        <dbReference type="EMBL" id="KAK9117970.1"/>
    </source>
</evidence>
<gene>
    <name evidence="4" type="ORF">Scep_016063</name>
</gene>
<dbReference type="PANTHER" id="PTHR33172:SF29">
    <property type="entry name" value="OS06G0559400 PROTEIN"/>
    <property type="match status" value="1"/>
</dbReference>
<dbReference type="GO" id="GO:0006950">
    <property type="term" value="P:response to stress"/>
    <property type="evidence" value="ECO:0007669"/>
    <property type="project" value="UniProtKB-ARBA"/>
</dbReference>
<proteinExistence type="predicted"/>
<reference evidence="4 5" key="1">
    <citation type="submission" date="2024-01" db="EMBL/GenBank/DDBJ databases">
        <title>Genome assemblies of Stephania.</title>
        <authorList>
            <person name="Yang L."/>
        </authorList>
    </citation>
    <scope>NUCLEOTIDE SEQUENCE [LARGE SCALE GENOMIC DNA]</scope>
    <source>
        <strain evidence="4">JXDWG</strain>
        <tissue evidence="4">Leaf</tissue>
    </source>
</reference>
<accession>A0AAP0NUA4</accession>
<organism evidence="4 5">
    <name type="scientific">Stephania cephalantha</name>
    <dbReference type="NCBI Taxonomy" id="152367"/>
    <lineage>
        <taxon>Eukaryota</taxon>
        <taxon>Viridiplantae</taxon>
        <taxon>Streptophyta</taxon>
        <taxon>Embryophyta</taxon>
        <taxon>Tracheophyta</taxon>
        <taxon>Spermatophyta</taxon>
        <taxon>Magnoliopsida</taxon>
        <taxon>Ranunculales</taxon>
        <taxon>Menispermaceae</taxon>
        <taxon>Menispermoideae</taxon>
        <taxon>Cissampelideae</taxon>
        <taxon>Stephania</taxon>
    </lineage>
</organism>
<dbReference type="AlphaFoldDB" id="A0AAP0NUA4"/>
<comment type="caution">
    <text evidence="4">The sequence shown here is derived from an EMBL/GenBank/DDBJ whole genome shotgun (WGS) entry which is preliminary data.</text>
</comment>
<feature type="compositionally biased region" description="Low complexity" evidence="3">
    <location>
        <begin position="26"/>
        <end position="65"/>
    </location>
</feature>
<keyword evidence="5" id="KW-1185">Reference proteome</keyword>
<name>A0AAP0NUA4_9MAGN</name>
<dbReference type="EMBL" id="JBBNAG010000007">
    <property type="protein sequence ID" value="KAK9117970.1"/>
    <property type="molecule type" value="Genomic_DNA"/>
</dbReference>
<evidence type="ECO:0000256" key="2">
    <source>
        <dbReference type="ARBA" id="ARBA00023242"/>
    </source>
</evidence>